<dbReference type="PROSITE" id="PS51257">
    <property type="entry name" value="PROKAR_LIPOPROTEIN"/>
    <property type="match status" value="1"/>
</dbReference>
<accession>A0A8J6NE58</accession>
<reference evidence="1 2" key="1">
    <citation type="submission" date="2020-08" db="EMBL/GenBank/DDBJ databases">
        <title>Bridging the membrane lipid divide: bacteria of the FCB group superphylum have the potential to synthesize archaeal ether lipids.</title>
        <authorList>
            <person name="Villanueva L."/>
            <person name="Von Meijenfeldt F.A.B."/>
            <person name="Westbye A.B."/>
            <person name="Yadav S."/>
            <person name="Hopmans E.C."/>
            <person name="Dutilh B.E."/>
            <person name="Sinninghe Damste J.S."/>
        </authorList>
    </citation>
    <scope>NUCLEOTIDE SEQUENCE [LARGE SCALE GENOMIC DNA]</scope>
    <source>
        <strain evidence="1">NIOZ-UU47</strain>
    </source>
</reference>
<name>A0A8J6NE58_9BACT</name>
<dbReference type="Proteomes" id="UP000614424">
    <property type="component" value="Unassembled WGS sequence"/>
</dbReference>
<proteinExistence type="predicted"/>
<protein>
    <submittedName>
        <fullName evidence="1">Uncharacterized protein</fullName>
    </submittedName>
</protein>
<comment type="caution">
    <text evidence="1">The sequence shown here is derived from an EMBL/GenBank/DDBJ whole genome shotgun (WGS) entry which is preliminary data.</text>
</comment>
<sequence length="333" mass="38227">MILLHRTRNIACILILLILTACTPFRQQSPSLLKPDMGAYVAIDTFSDFSKFAPIFLIEEYSAVHNRIGSPAAEITQSDDEHIYVDHETPAIFVQKKSFTTETGSYANFIYRIHFKEVPLSPTRFYLTSGANVGMLIVVTVNDSGKPVLVTSVHTCGCYLSFLPTSLLQETAFPENWDRNAQKVYGENLPGLIDLQKNSFPDPILKMILTLRSDTHRLMDIHFAEKQAIEEQYTLIETPLRPMAHLKSLPLNNSTTSFFEENGPRKGYVKGSYKPFERLLMSWWSFDLRVGEDKAYCPKEETGAFYTSLKYWARKDSDMRNFPQFLKYWGWNL</sequence>
<dbReference type="AlphaFoldDB" id="A0A8J6NE58"/>
<organism evidence="1 2">
    <name type="scientific">Candidatus Desulfobia pelagia</name>
    <dbReference type="NCBI Taxonomy" id="2841692"/>
    <lineage>
        <taxon>Bacteria</taxon>
        <taxon>Pseudomonadati</taxon>
        <taxon>Thermodesulfobacteriota</taxon>
        <taxon>Desulfobulbia</taxon>
        <taxon>Desulfobulbales</taxon>
        <taxon>Desulfobulbaceae</taxon>
        <taxon>Candidatus Desulfobia</taxon>
    </lineage>
</organism>
<evidence type="ECO:0000313" key="1">
    <source>
        <dbReference type="EMBL" id="MBC8317289.1"/>
    </source>
</evidence>
<dbReference type="EMBL" id="JACNJZ010000080">
    <property type="protein sequence ID" value="MBC8317289.1"/>
    <property type="molecule type" value="Genomic_DNA"/>
</dbReference>
<evidence type="ECO:0000313" key="2">
    <source>
        <dbReference type="Proteomes" id="UP000614424"/>
    </source>
</evidence>
<gene>
    <name evidence="1" type="ORF">H8E41_05245</name>
</gene>